<accession>A0ABX3MQM9</accession>
<proteinExistence type="predicted"/>
<gene>
    <name evidence="2" type="ORF">BMG00_08825</name>
</gene>
<name>A0ABX3MQM9_9RHOB</name>
<feature type="domain" description="Flagellin C-terminal" evidence="1">
    <location>
        <begin position="261"/>
        <end position="333"/>
    </location>
</feature>
<evidence type="ECO:0000313" key="3">
    <source>
        <dbReference type="Proteomes" id="UP000242224"/>
    </source>
</evidence>
<comment type="caution">
    <text evidence="2">The sequence shown here is derived from an EMBL/GenBank/DDBJ whole genome shotgun (WGS) entry which is preliminary data.</text>
</comment>
<dbReference type="RefSeq" id="WP_078574034.1">
    <property type="nucleotide sequence ID" value="NZ_MPZS01000001.1"/>
</dbReference>
<protein>
    <recommendedName>
        <fullName evidence="1">Flagellin C-terminal domain-containing protein</fullName>
    </recommendedName>
</protein>
<sequence>MNYLSVGDMAQSFQMRQHNLQLKTAMTTLTEEVISGIKQDLGAAVSGDFISLAGIDRSLTMLESYDIATTEADLIAGTMQQSLQTLRYLNDGIGVALLSAATTATKPMIDATVNDAATRFDTLISTLNTNLAGRYLFSGAATDTRPLPGADVILAALSSELSGVTDASDAITRIDNWFDDPAGFAATQYQGDASHSQIRIAEGEVTRIEITAIDPALRDAMKGFAMAALLAEGLFSGDLEARSSLVTAAGERVIQGDDTLAGLAANLGTVEARIADAKVRNGAERSALEIARTELIGADPYESASALEAVRTQLETLYTLTSRLSSLSMTDYLR</sequence>
<evidence type="ECO:0000259" key="1">
    <source>
        <dbReference type="Pfam" id="PF00700"/>
    </source>
</evidence>
<dbReference type="Pfam" id="PF00700">
    <property type="entry name" value="Flagellin_C"/>
    <property type="match status" value="1"/>
</dbReference>
<organism evidence="2 3">
    <name type="scientific">Thioclava marina</name>
    <dbReference type="NCBI Taxonomy" id="1915077"/>
    <lineage>
        <taxon>Bacteria</taxon>
        <taxon>Pseudomonadati</taxon>
        <taxon>Pseudomonadota</taxon>
        <taxon>Alphaproteobacteria</taxon>
        <taxon>Rhodobacterales</taxon>
        <taxon>Paracoccaceae</taxon>
        <taxon>Thioclava</taxon>
    </lineage>
</organism>
<dbReference type="Gene3D" id="1.20.1330.10">
    <property type="entry name" value="f41 fragment of flagellin, N-terminal domain"/>
    <property type="match status" value="1"/>
</dbReference>
<dbReference type="InterPro" id="IPR046358">
    <property type="entry name" value="Flagellin_C"/>
</dbReference>
<dbReference type="SUPFAM" id="SSF64518">
    <property type="entry name" value="Phase 1 flagellin"/>
    <property type="match status" value="1"/>
</dbReference>
<dbReference type="Proteomes" id="UP000242224">
    <property type="component" value="Unassembled WGS sequence"/>
</dbReference>
<reference evidence="2 3" key="1">
    <citation type="submission" date="2016-11" db="EMBL/GenBank/DDBJ databases">
        <title>A multilocus sequence analysis scheme for characterization of bacteria in the genus Thioclava.</title>
        <authorList>
            <person name="Liu Y."/>
            <person name="Shao Z."/>
        </authorList>
    </citation>
    <scope>NUCLEOTIDE SEQUENCE [LARGE SCALE GENOMIC DNA]</scope>
    <source>
        <strain evidence="2 3">11.10-0-13</strain>
    </source>
</reference>
<evidence type="ECO:0000313" key="2">
    <source>
        <dbReference type="EMBL" id="OOY13842.1"/>
    </source>
</evidence>
<keyword evidence="3" id="KW-1185">Reference proteome</keyword>
<dbReference type="EMBL" id="MPZS01000001">
    <property type="protein sequence ID" value="OOY13842.1"/>
    <property type="molecule type" value="Genomic_DNA"/>
</dbReference>